<name>A0A2P2MLV5_RHIMU</name>
<keyword evidence="3" id="KW-0732">Signal</keyword>
<accession>A0A2P2MLV5</accession>
<dbReference type="EMBL" id="GGEC01050734">
    <property type="protein sequence ID" value="MBX31218.1"/>
    <property type="molecule type" value="Transcribed_RNA"/>
</dbReference>
<feature type="transmembrane region" description="Helical" evidence="2">
    <location>
        <begin position="92"/>
        <end position="111"/>
    </location>
</feature>
<dbReference type="InterPro" id="IPR012458">
    <property type="entry name" value="DUF1664"/>
</dbReference>
<feature type="compositionally biased region" description="Low complexity" evidence="1">
    <location>
        <begin position="240"/>
        <end position="251"/>
    </location>
</feature>
<keyword evidence="2" id="KW-1133">Transmembrane helix</keyword>
<organism evidence="5">
    <name type="scientific">Rhizophora mucronata</name>
    <name type="common">Asiatic mangrove</name>
    <dbReference type="NCBI Taxonomy" id="61149"/>
    <lineage>
        <taxon>Eukaryota</taxon>
        <taxon>Viridiplantae</taxon>
        <taxon>Streptophyta</taxon>
        <taxon>Embryophyta</taxon>
        <taxon>Tracheophyta</taxon>
        <taxon>Spermatophyta</taxon>
        <taxon>Magnoliopsida</taxon>
        <taxon>eudicotyledons</taxon>
        <taxon>Gunneridae</taxon>
        <taxon>Pentapetalae</taxon>
        <taxon>rosids</taxon>
        <taxon>fabids</taxon>
        <taxon>Malpighiales</taxon>
        <taxon>Rhizophoraceae</taxon>
        <taxon>Rhizophora</taxon>
    </lineage>
</organism>
<feature type="domain" description="DUF1664" evidence="4">
    <location>
        <begin position="92"/>
        <end position="212"/>
    </location>
</feature>
<evidence type="ECO:0000313" key="5">
    <source>
        <dbReference type="EMBL" id="MBX31218.1"/>
    </source>
</evidence>
<protein>
    <submittedName>
        <fullName evidence="5">Uncharacterized protein MANES_13G009200</fullName>
    </submittedName>
</protein>
<sequence>MAVTVGKIAILAGAGIIGSVLAKEGRLSNVSDFISGITKIALKQNKRHDSTSSVKKQNDNFLLNQVNDLRQELQMLASNRSITIVTASGKGASRYVLVVVIAVVGYGYMWWKGWKLPDITFATRRSLSNACTSIAQQLETVYSAIRATRRQLSSSIDHVDSNLNDVTELTANTHERVTELLQHSEGIGQDVRHVRSAVETLELKISRIEGKQDLTNLGVKKLCDYAYSMENNTLRENIQAPQASSQLPSSSRIGALPPPSCEPSSSASNRSFLRSNGISGAFEVTPNPGTSDGFHSPVEAINGSAVLLRTRSATTTVLHRIGSRG</sequence>
<feature type="chain" id="PRO_5015188611" evidence="3">
    <location>
        <begin position="23"/>
        <end position="325"/>
    </location>
</feature>
<keyword evidence="2" id="KW-0472">Membrane</keyword>
<evidence type="ECO:0000256" key="1">
    <source>
        <dbReference type="SAM" id="MobiDB-lite"/>
    </source>
</evidence>
<dbReference type="Pfam" id="PF07889">
    <property type="entry name" value="DUF1664"/>
    <property type="match status" value="1"/>
</dbReference>
<evidence type="ECO:0000259" key="4">
    <source>
        <dbReference type="Pfam" id="PF07889"/>
    </source>
</evidence>
<dbReference type="PANTHER" id="PTHR47289">
    <property type="entry name" value="TRANSCRIPTION FACTOR, PUTATIVE (DUF1664)-RELATED"/>
    <property type="match status" value="1"/>
</dbReference>
<feature type="compositionally biased region" description="Low complexity" evidence="1">
    <location>
        <begin position="262"/>
        <end position="272"/>
    </location>
</feature>
<proteinExistence type="predicted"/>
<reference evidence="5" key="1">
    <citation type="submission" date="2018-02" db="EMBL/GenBank/DDBJ databases">
        <title>Rhizophora mucronata_Transcriptome.</title>
        <authorList>
            <person name="Meera S.P."/>
            <person name="Sreeshan A."/>
            <person name="Augustine A."/>
        </authorList>
    </citation>
    <scope>NUCLEOTIDE SEQUENCE</scope>
    <source>
        <tissue evidence="5">Leaf</tissue>
    </source>
</reference>
<feature type="region of interest" description="Disordered" evidence="1">
    <location>
        <begin position="240"/>
        <end position="272"/>
    </location>
</feature>
<evidence type="ECO:0000256" key="2">
    <source>
        <dbReference type="SAM" id="Phobius"/>
    </source>
</evidence>
<dbReference type="AlphaFoldDB" id="A0A2P2MLV5"/>
<feature type="signal peptide" evidence="3">
    <location>
        <begin position="1"/>
        <end position="22"/>
    </location>
</feature>
<keyword evidence="2" id="KW-0812">Transmembrane</keyword>
<dbReference type="PANTHER" id="PTHR47289:SF2">
    <property type="entry name" value="TRANSCRIPTION FACTOR, PUTATIVE (DUF1664)-RELATED"/>
    <property type="match status" value="1"/>
</dbReference>
<evidence type="ECO:0000256" key="3">
    <source>
        <dbReference type="SAM" id="SignalP"/>
    </source>
</evidence>